<dbReference type="InterPro" id="IPR036986">
    <property type="entry name" value="S4_RNA-bd_sf"/>
</dbReference>
<dbReference type="Pfam" id="PF01479">
    <property type="entry name" value="S4"/>
    <property type="match status" value="1"/>
</dbReference>
<dbReference type="Gene3D" id="3.30.1370.160">
    <property type="match status" value="1"/>
</dbReference>
<sequence>MDSHAHLAARLAELAARGGRSRFLEPGESVALAQKAAREAGVDVAFWGGYPGAERTVAAFYWAEPPQEFSIARLRAQWNGKYASLGHRDLLGALLGLGIEREMLGDILLCEDGARVFVLEEIAPYLLANWDGAGRAKLRVCREEGDFSPPEPEGEYLRETVNSLRLDAILAAGYGLSREQAQRLVRQGLVKLNHVECARTDARVEAGDLISARGYGRLRVEEELGKTRKDRLAVRLFRYGR</sequence>
<accession>A0A9D1P8U7</accession>
<dbReference type="InterPro" id="IPR002942">
    <property type="entry name" value="S4_RNA-bd"/>
</dbReference>
<dbReference type="InterPro" id="IPR012677">
    <property type="entry name" value="Nucleotide-bd_a/b_plait_sf"/>
</dbReference>
<dbReference type="PANTHER" id="PTHR13633:SF3">
    <property type="entry name" value="MITOCHONDRIAL TRANSCRIPTION RESCUE FACTOR 1"/>
    <property type="match status" value="1"/>
</dbReference>
<evidence type="ECO:0000313" key="3">
    <source>
        <dbReference type="EMBL" id="HIV27788.1"/>
    </source>
</evidence>
<evidence type="ECO:0000259" key="2">
    <source>
        <dbReference type="SMART" id="SM00363"/>
    </source>
</evidence>
<dbReference type="PROSITE" id="PS50889">
    <property type="entry name" value="S4"/>
    <property type="match status" value="1"/>
</dbReference>
<evidence type="ECO:0000313" key="4">
    <source>
        <dbReference type="Proteomes" id="UP000886884"/>
    </source>
</evidence>
<name>A0A9D1P8U7_9FIRM</name>
<dbReference type="SUPFAM" id="SSF55174">
    <property type="entry name" value="Alpha-L RNA-binding motif"/>
    <property type="match status" value="1"/>
</dbReference>
<dbReference type="EMBL" id="DVOT01000134">
    <property type="protein sequence ID" value="HIV27788.1"/>
    <property type="molecule type" value="Genomic_DNA"/>
</dbReference>
<dbReference type="Proteomes" id="UP000886884">
    <property type="component" value="Unassembled WGS sequence"/>
</dbReference>
<protein>
    <submittedName>
        <fullName evidence="3">RNA-binding protein</fullName>
    </submittedName>
</protein>
<dbReference type="Pfam" id="PF17774">
    <property type="entry name" value="YlmH_RBD"/>
    <property type="match status" value="1"/>
</dbReference>
<evidence type="ECO:0000256" key="1">
    <source>
        <dbReference type="PROSITE-ProRule" id="PRU00182"/>
    </source>
</evidence>
<dbReference type="PANTHER" id="PTHR13633">
    <property type="entry name" value="MITOCHONDRIAL TRANSCRIPTION RESCUE FACTOR 1"/>
    <property type="match status" value="1"/>
</dbReference>
<comment type="caution">
    <text evidence="3">The sequence shown here is derived from an EMBL/GenBank/DDBJ whole genome shotgun (WGS) entry which is preliminary data.</text>
</comment>
<proteinExistence type="predicted"/>
<dbReference type="Gene3D" id="3.10.290.10">
    <property type="entry name" value="RNA-binding S4 domain"/>
    <property type="match status" value="1"/>
</dbReference>
<dbReference type="AlphaFoldDB" id="A0A9D1P8U7"/>
<organism evidence="3 4">
    <name type="scientific">Candidatus Ornithocaccomicrobium faecavium</name>
    <dbReference type="NCBI Taxonomy" id="2840890"/>
    <lineage>
        <taxon>Bacteria</taxon>
        <taxon>Bacillati</taxon>
        <taxon>Bacillota</taxon>
        <taxon>Clostridia</taxon>
        <taxon>Candidatus Ornithocaccomicrobium</taxon>
    </lineage>
</organism>
<reference evidence="3" key="1">
    <citation type="submission" date="2020-10" db="EMBL/GenBank/DDBJ databases">
        <authorList>
            <person name="Gilroy R."/>
        </authorList>
    </citation>
    <scope>NUCLEOTIDE SEQUENCE</scope>
    <source>
        <strain evidence="3">CHK183-6373</strain>
    </source>
</reference>
<dbReference type="InterPro" id="IPR040591">
    <property type="entry name" value="RqcP2_RBD"/>
</dbReference>
<dbReference type="GO" id="GO:0003723">
    <property type="term" value="F:RNA binding"/>
    <property type="evidence" value="ECO:0007669"/>
    <property type="project" value="UniProtKB-KW"/>
</dbReference>
<dbReference type="Gene3D" id="3.30.70.330">
    <property type="match status" value="1"/>
</dbReference>
<reference evidence="3" key="2">
    <citation type="journal article" date="2021" name="PeerJ">
        <title>Extensive microbial diversity within the chicken gut microbiome revealed by metagenomics and culture.</title>
        <authorList>
            <person name="Gilroy R."/>
            <person name="Ravi A."/>
            <person name="Getino M."/>
            <person name="Pursley I."/>
            <person name="Horton D.L."/>
            <person name="Alikhan N.F."/>
            <person name="Baker D."/>
            <person name="Gharbi K."/>
            <person name="Hall N."/>
            <person name="Watson M."/>
            <person name="Adriaenssens E.M."/>
            <person name="Foster-Nyarko E."/>
            <person name="Jarju S."/>
            <person name="Secka A."/>
            <person name="Antonio M."/>
            <person name="Oren A."/>
            <person name="Chaudhuri R.R."/>
            <person name="La Ragione R."/>
            <person name="Hildebrand F."/>
            <person name="Pallen M.J."/>
        </authorList>
    </citation>
    <scope>NUCLEOTIDE SEQUENCE</scope>
    <source>
        <strain evidence="3">CHK183-6373</strain>
    </source>
</reference>
<dbReference type="SMART" id="SM00363">
    <property type="entry name" value="S4"/>
    <property type="match status" value="1"/>
</dbReference>
<feature type="domain" description="RNA-binding S4" evidence="2">
    <location>
        <begin position="164"/>
        <end position="226"/>
    </location>
</feature>
<keyword evidence="1" id="KW-0694">RNA-binding</keyword>
<gene>
    <name evidence="3" type="ORF">IAA64_07460</name>
</gene>
<dbReference type="CDD" id="cd00165">
    <property type="entry name" value="S4"/>
    <property type="match status" value="1"/>
</dbReference>